<dbReference type="EMBL" id="FJOG01000027">
    <property type="protein sequence ID" value="CZR64695.1"/>
    <property type="molecule type" value="Genomic_DNA"/>
</dbReference>
<evidence type="ECO:0000313" key="3">
    <source>
        <dbReference type="EMBL" id="CZR64695.1"/>
    </source>
</evidence>
<name>A0A1L7XI27_9HELO</name>
<reference evidence="3 4" key="1">
    <citation type="submission" date="2016-03" db="EMBL/GenBank/DDBJ databases">
        <authorList>
            <person name="Ploux O."/>
        </authorList>
    </citation>
    <scope>NUCLEOTIDE SEQUENCE [LARGE SCALE GENOMIC DNA]</scope>
    <source>
        <strain evidence="3 4">UAMH 11012</strain>
    </source>
</reference>
<dbReference type="Pfam" id="PF06985">
    <property type="entry name" value="HET"/>
    <property type="match status" value="1"/>
</dbReference>
<organism evidence="3 4">
    <name type="scientific">Phialocephala subalpina</name>
    <dbReference type="NCBI Taxonomy" id="576137"/>
    <lineage>
        <taxon>Eukaryota</taxon>
        <taxon>Fungi</taxon>
        <taxon>Dikarya</taxon>
        <taxon>Ascomycota</taxon>
        <taxon>Pezizomycotina</taxon>
        <taxon>Leotiomycetes</taxon>
        <taxon>Helotiales</taxon>
        <taxon>Mollisiaceae</taxon>
        <taxon>Phialocephala</taxon>
        <taxon>Phialocephala fortinii species complex</taxon>
    </lineage>
</organism>
<dbReference type="OrthoDB" id="3561062at2759"/>
<proteinExistence type="predicted"/>
<accession>A0A1L7XI27</accession>
<evidence type="ECO:0000313" key="4">
    <source>
        <dbReference type="Proteomes" id="UP000184330"/>
    </source>
</evidence>
<dbReference type="STRING" id="576137.A0A1L7XI27"/>
<sequence length="703" mass="80330">MSESSETSRRSSRRLAIKTATATALGREPPLSHGAKGTPSNLAQLKPIHRYLCGKCRHIMKTSKVIQSHLSHSGAATRTKEKEAEETFKHYRKFQGVVQSASRGCHLCSLLHRNSYSPRNSSYVCVITDDPPYRGKITIKRKTDNMGGIKFYSFWRTNQPGPNGNLRSFGTDSDETLSRASNWLSTCLKTHQMCKVNTRDNRFRPRRLLKLSVNDARLVIRLCITKDILSEIQYLTLSYCWGKGNHLQLTQATQETFIKCIPVECLPQTLLDAVAITARLGYEYIWVDALCIIQDWGEDKQLDLESMGEVYRNSVCTIAALRAKNSGEGCFASRNPLPWNEYRVREQSCLSFQQDGDVTGPDTYDPRRPPLHTRAWVVQERALSPRTLFFGSEMIFWECIRSRASEYEPQMEDLWDAGGKQLLDGSPGALGENGMKNVFRSLLDGCKNKSYSAWKDYWRKLVRDYTSCQMSYDSDKWRAISGLATEVQRQSGKKLIYGLWKDHLLDELLWTAPEPGKRLEMKETRETQAPSWSWISIHATIEWLPFYEENSESNFEWTATVTLPATSLLESPPAENSIIVEAPLLSFSEIFPRTEDQSSDHAFSLDIVKDKKPNVSSLYFNPDTEEPSDDSCNYALQLIRYTGAYEGRDDRMEYDGLVVRPVDNSYTTWSRVGYYNAIWDLSDFEDSKLAPRYLGVKKKIILI</sequence>
<dbReference type="PANTHER" id="PTHR33112">
    <property type="entry name" value="DOMAIN PROTEIN, PUTATIVE-RELATED"/>
    <property type="match status" value="1"/>
</dbReference>
<dbReference type="AlphaFoldDB" id="A0A1L7XI27"/>
<protein>
    <recommendedName>
        <fullName evidence="2">Heterokaryon incompatibility domain-containing protein</fullName>
    </recommendedName>
</protein>
<evidence type="ECO:0000259" key="2">
    <source>
        <dbReference type="Pfam" id="PF06985"/>
    </source>
</evidence>
<feature type="region of interest" description="Disordered" evidence="1">
    <location>
        <begin position="20"/>
        <end position="40"/>
    </location>
</feature>
<evidence type="ECO:0000256" key="1">
    <source>
        <dbReference type="SAM" id="MobiDB-lite"/>
    </source>
</evidence>
<feature type="domain" description="Heterokaryon incompatibility" evidence="2">
    <location>
        <begin position="234"/>
        <end position="380"/>
    </location>
</feature>
<dbReference type="Proteomes" id="UP000184330">
    <property type="component" value="Unassembled WGS sequence"/>
</dbReference>
<dbReference type="PANTHER" id="PTHR33112:SF10">
    <property type="entry name" value="TOL"/>
    <property type="match status" value="1"/>
</dbReference>
<gene>
    <name evidence="3" type="ORF">PAC_14594</name>
</gene>
<keyword evidence="4" id="KW-1185">Reference proteome</keyword>
<dbReference type="InterPro" id="IPR010730">
    <property type="entry name" value="HET"/>
</dbReference>